<dbReference type="EMBL" id="CP050177">
    <property type="protein sequence ID" value="QIQ04416.1"/>
    <property type="molecule type" value="Genomic_DNA"/>
</dbReference>
<proteinExistence type="predicted"/>
<evidence type="ECO:0000313" key="2">
    <source>
        <dbReference type="EMBL" id="QIQ04416.1"/>
    </source>
</evidence>
<feature type="region of interest" description="Disordered" evidence="1">
    <location>
        <begin position="76"/>
        <end position="98"/>
    </location>
</feature>
<evidence type="ECO:0000256" key="1">
    <source>
        <dbReference type="SAM" id="MobiDB-lite"/>
    </source>
</evidence>
<evidence type="ECO:0000313" key="3">
    <source>
        <dbReference type="Proteomes" id="UP000501179"/>
    </source>
</evidence>
<dbReference type="RefSeq" id="WP_167032211.1">
    <property type="nucleotide sequence ID" value="NZ_CP050177.1"/>
</dbReference>
<reference evidence="2 3" key="1">
    <citation type="submission" date="2020-03" db="EMBL/GenBank/DDBJ databases">
        <title>A novel species.</title>
        <authorList>
            <person name="Gao J."/>
        </authorList>
    </citation>
    <scope>NUCLEOTIDE SEQUENCE [LARGE SCALE GENOMIC DNA]</scope>
    <source>
        <strain evidence="2 3">QMT-12</strain>
    </source>
</reference>
<sequence>MNVELSPRLRDTAVGLGAGVPYALKVLAGRLAEEPELGRPAGPPGILTVMVDGDLFEDCPTLRVHYLREPGRIEIRDATPTPSAAPARPPAHEADPAATDALTVREVTDAWQRVTRWLLRYASASHAALRPGADPATLSALERDLGTPIPPALRALWSLTAGDDGVGGAGCLPGNQALMTLDAVAASYRSRVESRAPEDTFRADRPEYDRFTAWQATWIPVISLRPADSTSGLYLDTATGHLGRWSRHNEPPADELDTLVTYLEEVADMLEAPALATRDRPGLTDGALVWSGEGRAWYPLTD</sequence>
<protein>
    <submittedName>
        <fullName evidence="2">Uncharacterized protein</fullName>
    </submittedName>
</protein>
<name>A0A6G9H269_9ACTN</name>
<organism evidence="2 3">
    <name type="scientific">Streptomyces liangshanensis</name>
    <dbReference type="NCBI Taxonomy" id="2717324"/>
    <lineage>
        <taxon>Bacteria</taxon>
        <taxon>Bacillati</taxon>
        <taxon>Actinomycetota</taxon>
        <taxon>Actinomycetes</taxon>
        <taxon>Kitasatosporales</taxon>
        <taxon>Streptomycetaceae</taxon>
        <taxon>Streptomyces</taxon>
    </lineage>
</organism>
<accession>A0A6G9H269</accession>
<dbReference type="AlphaFoldDB" id="A0A6G9H269"/>
<gene>
    <name evidence="2" type="ORF">HA039_20800</name>
</gene>
<dbReference type="Proteomes" id="UP000501179">
    <property type="component" value="Chromosome"/>
</dbReference>
<keyword evidence="3" id="KW-1185">Reference proteome</keyword>
<dbReference type="KEGG" id="slia:HA039_20800"/>